<reference evidence="3" key="1">
    <citation type="submission" date="2021-02" db="EMBL/GenBank/DDBJ databases">
        <authorList>
            <person name="Dougan E. K."/>
            <person name="Rhodes N."/>
            <person name="Thang M."/>
            <person name="Chan C."/>
        </authorList>
    </citation>
    <scope>NUCLEOTIDE SEQUENCE</scope>
</reference>
<proteinExistence type="predicted"/>
<comment type="caution">
    <text evidence="3">The sequence shown here is derived from an EMBL/GenBank/DDBJ whole genome shotgun (WGS) entry which is preliminary data.</text>
</comment>
<feature type="chain" id="PRO_5032721679" evidence="2">
    <location>
        <begin position="20"/>
        <end position="890"/>
    </location>
</feature>
<feature type="signal peptide" evidence="2">
    <location>
        <begin position="1"/>
        <end position="19"/>
    </location>
</feature>
<dbReference type="EMBL" id="CAJNNV010031606">
    <property type="protein sequence ID" value="CAE8637045.1"/>
    <property type="molecule type" value="Genomic_DNA"/>
</dbReference>
<dbReference type="Proteomes" id="UP000654075">
    <property type="component" value="Unassembled WGS sequence"/>
</dbReference>
<feature type="region of interest" description="Disordered" evidence="1">
    <location>
        <begin position="35"/>
        <end position="56"/>
    </location>
</feature>
<evidence type="ECO:0000313" key="3">
    <source>
        <dbReference type="EMBL" id="CAE8637045.1"/>
    </source>
</evidence>
<name>A0A813HHS7_POLGL</name>
<feature type="non-terminal residue" evidence="3">
    <location>
        <position position="1"/>
    </location>
</feature>
<sequence>ASFFTLCFVNYCLTGVCWAPGIGWCKSGFEAQHSEPMGPLSRRARSPRGGGGGDVALRESRSTGFVAAAVAASAWRRREASPEPWLVDEGHFSRSLGASRQGDFGSTGRSWRSASSSHLSMKEDSFKELSKAFAGPDKAVAVLAPADGWAPAWKGPMVPPALVRGSMRELRPPSRPERSLWPHGEGVVRLTEVSLSYPAASAAPPGNDPLRSGAVASSGELFGGALRSEALAPRTSADTGLVVPPLSSLAPLSPPPSPWPPAPSSEEASPSSRLLRTAGSSRQSSSSRLRGGPLGGPLGASSGGGWLFGGSSAGEESLQQVLSIDELATESTTSVRRCRSDVALGALPPVTGEAEGSSGRARSPSAVLMLRSLGATGSHMLTSDLARTLEEAPVEWLMRLVSKPPLREPPSPRPPPARPARTPAFLKAQKRSLLPLAGLHKTRGALQKSEEMQQRLFIMRRGGPSSFAEVQEPEEKITRFAGCSCCSVPGSVHSCKPCVPKKAQLDQEVHTGSIMDRIVQEKTDSIQTLTVGVDCLKNSHALLGVIGGRRHPTNLAGKTTLGVVERKLEVLKPLQEAIEAMEAIINRKAEIVEAVLNGMEAHEAAGAAVGIEDIMQEAIHEGNLVEDAKGMPVEKFLKMFKLPADHALVLMAQALMKEHAAQWIALCHGSAKKEIDRERAELLAMNDKGKAELEKTHLSRAGGIAMRLTELAGGLGVEAGHPLLKQTEQTAIALRAAALMRYSRTEARKDVEATDVQGDIAAFLASQIEFAVKAAMDFGCGDDHPDIKSCMNLARDLRASRVLRYAKDQTRQIQPVLGSAGQCSDDLEEALREALEVYGVSKDHPLVAESRALALAAREQENMLKRKENRAGKRPTAVDTKQGGSLYSAP</sequence>
<evidence type="ECO:0000313" key="4">
    <source>
        <dbReference type="Proteomes" id="UP000654075"/>
    </source>
</evidence>
<protein>
    <submittedName>
        <fullName evidence="3">Uncharacterized protein</fullName>
    </submittedName>
</protein>
<evidence type="ECO:0000256" key="1">
    <source>
        <dbReference type="SAM" id="MobiDB-lite"/>
    </source>
</evidence>
<feature type="region of interest" description="Disordered" evidence="1">
    <location>
        <begin position="864"/>
        <end position="890"/>
    </location>
</feature>
<accession>A0A813HHS7</accession>
<dbReference type="AlphaFoldDB" id="A0A813HHS7"/>
<keyword evidence="2" id="KW-0732">Signal</keyword>
<evidence type="ECO:0000256" key="2">
    <source>
        <dbReference type="SAM" id="SignalP"/>
    </source>
</evidence>
<keyword evidence="4" id="KW-1185">Reference proteome</keyword>
<feature type="compositionally biased region" description="Pro residues" evidence="1">
    <location>
        <begin position="252"/>
        <end position="263"/>
    </location>
</feature>
<organism evidence="3 4">
    <name type="scientific">Polarella glacialis</name>
    <name type="common">Dinoflagellate</name>
    <dbReference type="NCBI Taxonomy" id="89957"/>
    <lineage>
        <taxon>Eukaryota</taxon>
        <taxon>Sar</taxon>
        <taxon>Alveolata</taxon>
        <taxon>Dinophyceae</taxon>
        <taxon>Suessiales</taxon>
        <taxon>Suessiaceae</taxon>
        <taxon>Polarella</taxon>
    </lineage>
</organism>
<feature type="region of interest" description="Disordered" evidence="1">
    <location>
        <begin position="237"/>
        <end position="296"/>
    </location>
</feature>
<feature type="compositionally biased region" description="Low complexity" evidence="1">
    <location>
        <begin position="264"/>
        <end position="291"/>
    </location>
</feature>
<gene>
    <name evidence="3" type="ORF">PGLA1383_LOCUS52448</name>
</gene>